<feature type="binding site" evidence="3">
    <location>
        <position position="189"/>
    </location>
    <ligand>
        <name>Zn(2+)</name>
        <dbReference type="ChEBI" id="CHEBI:29105"/>
        <label>1</label>
    </ligand>
</feature>
<dbReference type="Pfam" id="PF01546">
    <property type="entry name" value="Peptidase_M20"/>
    <property type="match status" value="1"/>
</dbReference>
<dbReference type="GO" id="GO:0016813">
    <property type="term" value="F:hydrolase activity, acting on carbon-nitrogen (but not peptide) bonds, in linear amidines"/>
    <property type="evidence" value="ECO:0007669"/>
    <property type="project" value="InterPro"/>
</dbReference>
<evidence type="ECO:0000256" key="2">
    <source>
        <dbReference type="ARBA" id="ARBA00022801"/>
    </source>
</evidence>
<keyword evidence="6" id="KW-1185">Reference proteome</keyword>
<feature type="binding site" evidence="4">
    <location>
        <position position="214"/>
    </location>
    <ligand>
        <name>allantoate</name>
        <dbReference type="ChEBI" id="CHEBI:17536"/>
    </ligand>
</feature>
<comment type="similarity">
    <text evidence="1">Belongs to the peptidase M20 family.</text>
</comment>
<feature type="binding site" evidence="3">
    <location>
        <position position="89"/>
    </location>
    <ligand>
        <name>Zn(2+)</name>
        <dbReference type="ChEBI" id="CHEBI:29105"/>
        <label>1</label>
    </ligand>
</feature>
<name>A0A543K6I0_9MICO</name>
<keyword evidence="2 5" id="KW-0378">Hydrolase</keyword>
<dbReference type="PANTHER" id="PTHR32494:SF5">
    <property type="entry name" value="ALLANTOATE AMIDOHYDROLASE"/>
    <property type="match status" value="1"/>
</dbReference>
<dbReference type="AlphaFoldDB" id="A0A543K6I0"/>
<sequence>MWSDLEPVGRASSGGYRRFAWTADDHTLREWFAAECARRGLDLTTDRVGNQWGWWWDGPGTVDEAVAAGRKALVIGSHLDSVPDGGAFDGPLGVVSSLAAVDLLRAAGVTPQVPVAVTNFVDEEGARFGIACAGSRVLTGQLAPERALALTDADGTTYADALRAAGRDPAELGPDPETLGRIGAFVELHVEQGRALVDLDAPVAVASDIWPHGRWRFDFPGEANHAGTTRLVDRRDAMLGYADLVLGARHVATQRGCVATVGKVHVTPGGVNAIPSHVTGWLDARGADEDQVVAMVEELTARAGEMGATVTQESWTPTTRFDAALSERLRRVLDRDAAVSAPVLGTGAGHDAGILATAGVPSAMLFVRNPTGVSHSPAEHAEADDCHAGVEALAACVQDLTTEGAA</sequence>
<dbReference type="NCBIfam" id="NF006770">
    <property type="entry name" value="PRK09290.1-4"/>
    <property type="match status" value="1"/>
</dbReference>
<dbReference type="Gene3D" id="3.30.70.360">
    <property type="match status" value="1"/>
</dbReference>
<comment type="cofactor">
    <cofactor evidence="3">
        <name>Zn(2+)</name>
        <dbReference type="ChEBI" id="CHEBI:29105"/>
    </cofactor>
    <text evidence="3">Binds 2 Zn(2+) ions per subunit.</text>
</comment>
<dbReference type="Gene3D" id="3.40.630.10">
    <property type="entry name" value="Zn peptidases"/>
    <property type="match status" value="1"/>
</dbReference>
<feature type="binding site" evidence="3">
    <location>
        <position position="89"/>
    </location>
    <ligand>
        <name>Zn(2+)</name>
        <dbReference type="ChEBI" id="CHEBI:29105"/>
        <label>2</label>
    </ligand>
</feature>
<dbReference type="SUPFAM" id="SSF55031">
    <property type="entry name" value="Bacterial exopeptidase dimerisation domain"/>
    <property type="match status" value="1"/>
</dbReference>
<accession>A0A543K6I0</accession>
<dbReference type="OrthoDB" id="9808195at2"/>
<evidence type="ECO:0000256" key="1">
    <source>
        <dbReference type="ARBA" id="ARBA00006153"/>
    </source>
</evidence>
<dbReference type="SUPFAM" id="SSF53187">
    <property type="entry name" value="Zn-dependent exopeptidases"/>
    <property type="match status" value="1"/>
</dbReference>
<reference evidence="5 6" key="1">
    <citation type="submission" date="2019-06" db="EMBL/GenBank/DDBJ databases">
        <title>Sequencing the genomes of 1000 actinobacteria strains.</title>
        <authorList>
            <person name="Klenk H.-P."/>
        </authorList>
    </citation>
    <scope>NUCLEOTIDE SEQUENCE [LARGE SCALE GENOMIC DNA]</scope>
    <source>
        <strain evidence="5 6">DSM 12362</strain>
    </source>
</reference>
<proteinExistence type="inferred from homology"/>
<evidence type="ECO:0000256" key="4">
    <source>
        <dbReference type="PIRSR" id="PIRSR001235-2"/>
    </source>
</evidence>
<dbReference type="PIRSF" id="PIRSF001235">
    <property type="entry name" value="Amidase_carbamoylase"/>
    <property type="match status" value="1"/>
</dbReference>
<dbReference type="InterPro" id="IPR010158">
    <property type="entry name" value="Amidase_Cbmase"/>
</dbReference>
<dbReference type="GO" id="GO:0046872">
    <property type="term" value="F:metal ion binding"/>
    <property type="evidence" value="ECO:0007669"/>
    <property type="project" value="UniProtKB-KW"/>
</dbReference>
<protein>
    <submittedName>
        <fullName evidence="5">N-carbamoyl-L-amino-acid hydrolase</fullName>
    </submittedName>
</protein>
<gene>
    <name evidence="5" type="ORF">FB476_3059</name>
</gene>
<dbReference type="Proteomes" id="UP000315133">
    <property type="component" value="Unassembled WGS sequence"/>
</dbReference>
<dbReference type="InterPro" id="IPR002933">
    <property type="entry name" value="Peptidase_M20"/>
</dbReference>
<organism evidence="5 6">
    <name type="scientific">Ornithinimicrobium humiphilum</name>
    <dbReference type="NCBI Taxonomy" id="125288"/>
    <lineage>
        <taxon>Bacteria</taxon>
        <taxon>Bacillati</taxon>
        <taxon>Actinomycetota</taxon>
        <taxon>Actinomycetes</taxon>
        <taxon>Micrococcales</taxon>
        <taxon>Ornithinimicrobiaceae</taxon>
        <taxon>Ornithinimicrobium</taxon>
    </lineage>
</organism>
<dbReference type="PANTHER" id="PTHR32494">
    <property type="entry name" value="ALLANTOATE DEIMINASE-RELATED"/>
    <property type="match status" value="1"/>
</dbReference>
<evidence type="ECO:0000313" key="5">
    <source>
        <dbReference type="EMBL" id="TQM90677.1"/>
    </source>
</evidence>
<feature type="binding site" evidence="4">
    <location>
        <position position="272"/>
    </location>
    <ligand>
        <name>allantoate</name>
        <dbReference type="ChEBI" id="CHEBI:17536"/>
    </ligand>
</feature>
<evidence type="ECO:0000256" key="3">
    <source>
        <dbReference type="PIRSR" id="PIRSR001235-1"/>
    </source>
</evidence>
<comment type="caution">
    <text evidence="5">The sequence shown here is derived from an EMBL/GenBank/DDBJ whole genome shotgun (WGS) entry which is preliminary data.</text>
</comment>
<dbReference type="EMBL" id="VFPU01000003">
    <property type="protein sequence ID" value="TQM90677.1"/>
    <property type="molecule type" value="Genomic_DNA"/>
</dbReference>
<feature type="binding site" evidence="4">
    <location>
        <position position="285"/>
    </location>
    <ligand>
        <name>allantoate</name>
        <dbReference type="ChEBI" id="CHEBI:17536"/>
    </ligand>
</feature>
<dbReference type="NCBIfam" id="TIGR01879">
    <property type="entry name" value="hydantase"/>
    <property type="match status" value="1"/>
</dbReference>
<evidence type="ECO:0000313" key="6">
    <source>
        <dbReference type="Proteomes" id="UP000315133"/>
    </source>
</evidence>
<keyword evidence="3" id="KW-0479">Metal-binding</keyword>
<feature type="binding site" evidence="3">
    <location>
        <position position="375"/>
    </location>
    <ligand>
        <name>Zn(2+)</name>
        <dbReference type="ChEBI" id="CHEBI:29105"/>
        <label>2</label>
    </ligand>
</feature>
<dbReference type="InterPro" id="IPR036264">
    <property type="entry name" value="Bact_exopeptidase_dim_dom"/>
</dbReference>
<feature type="binding site" evidence="3">
    <location>
        <position position="124"/>
    </location>
    <ligand>
        <name>Zn(2+)</name>
        <dbReference type="ChEBI" id="CHEBI:29105"/>
        <label>2</label>
    </ligand>
</feature>
<feature type="binding site" evidence="3">
    <location>
        <position position="78"/>
    </location>
    <ligand>
        <name>Zn(2+)</name>
        <dbReference type="ChEBI" id="CHEBI:29105"/>
        <label>1</label>
    </ligand>
</feature>
<keyword evidence="3" id="KW-0862">Zinc</keyword>